<name>A0ABS4P863_9GAMM</name>
<proteinExistence type="predicted"/>
<comment type="caution">
    <text evidence="1">The sequence shown here is derived from an EMBL/GenBank/DDBJ whole genome shotgun (WGS) entry which is preliminary data.</text>
</comment>
<reference evidence="2" key="1">
    <citation type="submission" date="2023-07" db="EMBL/GenBank/DDBJ databases">
        <title>Genome mining of underrepresented organisms for secondary metabolites.</title>
        <authorList>
            <person name="D'Agostino P.M."/>
        </authorList>
    </citation>
    <scope>NUCLEOTIDE SEQUENCE [LARGE SCALE GENOMIC DNA]</scope>
    <source>
        <strain evidence="2">WS4403</strain>
    </source>
</reference>
<accession>A0ABS4P863</accession>
<protein>
    <submittedName>
        <fullName evidence="1">Uncharacterized protein</fullName>
    </submittedName>
</protein>
<dbReference type="RefSeq" id="WP_017801317.1">
    <property type="nucleotide sequence ID" value="NZ_JAGGMQ010000001.1"/>
</dbReference>
<sequence>MTDHVLPLTGALPVYVMKTMAEVGQLAASAVSTERMTPSRKSAFSVNRAVVKNIFDDGNVEQRAQQGVIRIPFG</sequence>
<organism evidence="1 2">
    <name type="scientific">Winslowiella toletana</name>
    <dbReference type="NCBI Taxonomy" id="92490"/>
    <lineage>
        <taxon>Bacteria</taxon>
        <taxon>Pseudomonadati</taxon>
        <taxon>Pseudomonadota</taxon>
        <taxon>Gammaproteobacteria</taxon>
        <taxon>Enterobacterales</taxon>
        <taxon>Erwiniaceae</taxon>
        <taxon>Winslowiella</taxon>
    </lineage>
</organism>
<gene>
    <name evidence="1" type="ORF">J2125_001544</name>
</gene>
<keyword evidence="2" id="KW-1185">Reference proteome</keyword>
<evidence type="ECO:0000313" key="2">
    <source>
        <dbReference type="Proteomes" id="UP001195624"/>
    </source>
</evidence>
<evidence type="ECO:0000313" key="1">
    <source>
        <dbReference type="EMBL" id="MBP2168352.1"/>
    </source>
</evidence>
<dbReference type="Proteomes" id="UP001195624">
    <property type="component" value="Unassembled WGS sequence"/>
</dbReference>
<dbReference type="EMBL" id="JAGGMQ010000001">
    <property type="protein sequence ID" value="MBP2168352.1"/>
    <property type="molecule type" value="Genomic_DNA"/>
</dbReference>